<evidence type="ECO:0000256" key="1">
    <source>
        <dbReference type="ARBA" id="ARBA00022468"/>
    </source>
</evidence>
<feature type="compositionally biased region" description="Basic residues" evidence="2">
    <location>
        <begin position="1100"/>
        <end position="1121"/>
    </location>
</feature>
<dbReference type="Proteomes" id="UP001150062">
    <property type="component" value="Unassembled WGS sequence"/>
</dbReference>
<dbReference type="InterPro" id="IPR046859">
    <property type="entry name" value="RGPA/RALGAPB_N"/>
</dbReference>
<dbReference type="SUPFAM" id="SSF111347">
    <property type="entry name" value="Rap/Ran-GAP"/>
    <property type="match status" value="1"/>
</dbReference>
<evidence type="ECO:0000313" key="4">
    <source>
        <dbReference type="EMBL" id="KAJ6237562.1"/>
    </source>
</evidence>
<feature type="compositionally biased region" description="Basic and acidic residues" evidence="2">
    <location>
        <begin position="934"/>
        <end position="948"/>
    </location>
</feature>
<keyword evidence="5" id="KW-1185">Reference proteome</keyword>
<dbReference type="PROSITE" id="PS50085">
    <property type="entry name" value="RAPGAP"/>
    <property type="match status" value="1"/>
</dbReference>
<dbReference type="InterPro" id="IPR039930">
    <property type="entry name" value="RALGAPB"/>
</dbReference>
<evidence type="ECO:0000256" key="2">
    <source>
        <dbReference type="SAM" id="MobiDB-lite"/>
    </source>
</evidence>
<feature type="compositionally biased region" description="Low complexity" evidence="2">
    <location>
        <begin position="1062"/>
        <end position="1071"/>
    </location>
</feature>
<dbReference type="InterPro" id="IPR000331">
    <property type="entry name" value="Rap/Ran_GAP_dom"/>
</dbReference>
<comment type="caution">
    <text evidence="4">The sequence shown here is derived from an EMBL/GenBank/DDBJ whole genome shotgun (WGS) entry which is preliminary data.</text>
</comment>
<dbReference type="PANTHER" id="PTHR21344:SF1">
    <property type="entry name" value="RAL GTPASE-ACTIVATING PROTEIN SUBUNIT BETA"/>
    <property type="match status" value="1"/>
</dbReference>
<dbReference type="Gene3D" id="3.40.50.11210">
    <property type="entry name" value="Rap/Ran-GAP"/>
    <property type="match status" value="1"/>
</dbReference>
<reference evidence="4" key="1">
    <citation type="submission" date="2022-08" db="EMBL/GenBank/DDBJ databases">
        <title>Novel sulfate-reducing endosymbionts in the free-living metamonad Anaeramoeba.</title>
        <authorList>
            <person name="Jerlstrom-Hultqvist J."/>
            <person name="Cepicka I."/>
            <person name="Gallot-Lavallee L."/>
            <person name="Salas-Leiva D."/>
            <person name="Curtis B.A."/>
            <person name="Zahonova K."/>
            <person name="Pipaliya S."/>
            <person name="Dacks J."/>
            <person name="Roger A.J."/>
        </authorList>
    </citation>
    <scope>NUCLEOTIDE SEQUENCE</scope>
    <source>
        <strain evidence="4">Schooner1</strain>
    </source>
</reference>
<protein>
    <recommendedName>
        <fullName evidence="3">Rap-GAP domain-containing protein</fullName>
    </recommendedName>
</protein>
<feature type="compositionally biased region" description="Low complexity" evidence="2">
    <location>
        <begin position="954"/>
        <end position="964"/>
    </location>
</feature>
<keyword evidence="1" id="KW-0343">GTPase activation</keyword>
<feature type="compositionally biased region" description="Basic residues" evidence="2">
    <location>
        <begin position="890"/>
        <end position="910"/>
    </location>
</feature>
<dbReference type="EMBL" id="JAOAOG010000239">
    <property type="protein sequence ID" value="KAJ6237562.1"/>
    <property type="molecule type" value="Genomic_DNA"/>
</dbReference>
<dbReference type="Pfam" id="PF20412">
    <property type="entry name" value="RALGAPB_N"/>
    <property type="match status" value="1"/>
</dbReference>
<dbReference type="InterPro" id="IPR035974">
    <property type="entry name" value="Rap/Ran-GAP_sf"/>
</dbReference>
<feature type="domain" description="Rap-GAP" evidence="3">
    <location>
        <begin position="1203"/>
        <end position="1413"/>
    </location>
</feature>
<feature type="compositionally biased region" description="Acidic residues" evidence="2">
    <location>
        <begin position="1038"/>
        <end position="1056"/>
    </location>
</feature>
<accession>A0ABQ8XY86</accession>
<feature type="compositionally biased region" description="Basic and acidic residues" evidence="2">
    <location>
        <begin position="1072"/>
        <end position="1091"/>
    </location>
</feature>
<feature type="compositionally biased region" description="Acidic residues" evidence="2">
    <location>
        <begin position="1007"/>
        <end position="1029"/>
    </location>
</feature>
<proteinExistence type="predicted"/>
<organism evidence="4 5">
    <name type="scientific">Anaeramoeba flamelloides</name>
    <dbReference type="NCBI Taxonomy" id="1746091"/>
    <lineage>
        <taxon>Eukaryota</taxon>
        <taxon>Metamonada</taxon>
        <taxon>Anaeramoebidae</taxon>
        <taxon>Anaeramoeba</taxon>
    </lineage>
</organism>
<feature type="compositionally biased region" description="Basic residues" evidence="2">
    <location>
        <begin position="1139"/>
        <end position="1164"/>
    </location>
</feature>
<name>A0ABQ8XY86_9EUKA</name>
<feature type="compositionally biased region" description="Basic and acidic residues" evidence="2">
    <location>
        <begin position="965"/>
        <end position="974"/>
    </location>
</feature>
<dbReference type="PANTHER" id="PTHR21344">
    <property type="entry name" value="RAL GTPASE-ACTIVATING PROTEIN SUBUNIT BETA"/>
    <property type="match status" value="1"/>
</dbReference>
<evidence type="ECO:0000313" key="5">
    <source>
        <dbReference type="Proteomes" id="UP001150062"/>
    </source>
</evidence>
<feature type="region of interest" description="Disordered" evidence="2">
    <location>
        <begin position="878"/>
        <end position="1165"/>
    </location>
</feature>
<evidence type="ECO:0000259" key="3">
    <source>
        <dbReference type="PROSITE" id="PS50085"/>
    </source>
</evidence>
<sequence length="1434" mass="165407">MFLSHIEVVTPLRQNKDTGVLIKFPSATKQTIIKSVIQILLDKKSPQDLLGSPFAIKWAMESTGQSFALSLDHHETITQGIQLYQRWLSGKSLPPNFDLQKQKYYRDIFGHFSLLFQLRKGLNNNLAKVHVKLCLQVIEIFQKIGSKDEGYLDEESWEHLLFVVIGVCDNLLSQEGSQVEPILTQELTPHLLKIVFDLWLQSGTQKHEMWERFGNTFVKWRHHVQTIVQWSATTFGLMSRVINLLYGKHEGTEDILILLPPTSKAKFLPSKIKLTNEKLIFFWQKTLGTRRNYEIKYEQKFLPDQPDGNSILHIFGKSLFTAVQLARPGFDLGTECCYSILCEIFMSNQTKPFLDTYVVRFYESLIRAFENEQTSGASICAILCNTTKIFSTDLPGIHIMVPFYLNIIEKILVQEKLPLNYSASIETLRKSCIEIILTLVCLPKYLTDLAIQSVRTNLKSEVLKIRTFEDFKPFLMQVLLKGFTTEKNPNNASLLLYSLGIYLHETINDLPEIGSLVILTCQNFLCNPKSTQSKWPISVSLTVLHLLALIADKTEIINNHSGATIPTMIFSLSKLIISYVNKPAELPQKDMETLVCNIFKVIDSYIMQSQWIYSHPQVVLQIMKSIELSTKDPVVEKTKKKKTKVKQNRKIKEAAIYLFQRLYKEVGNFPITTGPSTKSTTISESTIKEAYNLNEYELNQLTTYLMIKHNKVMTIFEEPTISQRTEKNNNLSINDKLNSNESGNDEKKLILIIRDSNGKYAWRVRFRSVPLSEKLIPQSQWEKHIWEGEPRPPVYLNEILLSEEQLHEQEVDFGIDNMGLDYFSVDRELQHNCLTHVMGIQHRLEEVYRFIEEETNGRGIEILRTKRIKRDFSWIKDKSNTTKNTNKVQPKGKKRKKKKKRLAKKKKTKIINKQNNSNENDEKSIGGVNGNKNESNDGKKENSEEKQSPKNNKKNNITDQNNNENKAENEKEINNENDNNNEDEDNNGNGIDNEINIEDQNEKENENENDNNNEDEDGNENEIDNEIDNEIEKRNENENENEDEDGNENEIDNEIEIEIKNENNNSENNDSNDIKDNENVHDIKKENDGKNKNSGAKQSPKSKKKINKKTKTQKNNKKNKKGNVDLQKENDGNKDHSGAKKSSKNNNKKKKKKKKKKNKKKKKTVAYNFNNSRLFLANLGLIKLDGEDYVDIIDPKKSFKKSLDLLDKSPDRLARTCSVMYIGPGQNRLTDPKTIFENQQGSKDFQTFLTELGWIVDLEAHEGFKGGLDPELTGKYALYYSNHSLELIFHVSTMIQFKEDPIDNKKDFLSKNRVVVVWVDDQRAFDTNLIKYGKNTIFVIIRPHHTGLFYISIHNSSGSSKYYGPLLNNTLLSRRLLAELVRKTIILNEQQLAIAERSLVEPFRLRMGNIKSINNRNKINLSTTQFYTKLFTKK</sequence>
<feature type="compositionally biased region" description="Basic and acidic residues" evidence="2">
    <location>
        <begin position="1122"/>
        <end position="1138"/>
    </location>
</feature>
<gene>
    <name evidence="4" type="ORF">M0813_27124</name>
</gene>
<dbReference type="Pfam" id="PF02145">
    <property type="entry name" value="Rap_GAP"/>
    <property type="match status" value="1"/>
</dbReference>